<dbReference type="InterPro" id="IPR004640">
    <property type="entry name" value="HscB"/>
</dbReference>
<comment type="subunit">
    <text evidence="11">Homodimer. Interacts with ISCU (cytoplasmic form); this interaction stabilizes the (Fe-S) clusters on ISCU. Interacts with the CIA complex member CIAO1 (via LYR motif).</text>
</comment>
<protein>
    <recommendedName>
        <fullName evidence="13">Iron-sulfur cluster co-chaperone protein HscB</fullName>
    </recommendedName>
</protein>
<keyword evidence="5" id="KW-0963">Cytoplasm</keyword>
<dbReference type="InterPro" id="IPR036386">
    <property type="entry name" value="HscB_C_sf"/>
</dbReference>
<keyword evidence="7" id="KW-0496">Mitochondrion</keyword>
<comment type="caution">
    <text evidence="15">The sequence shown here is derived from an EMBL/GenBank/DDBJ whole genome shotgun (WGS) entry which is preliminary data.</text>
</comment>
<proteinExistence type="inferred from homology"/>
<evidence type="ECO:0000256" key="1">
    <source>
        <dbReference type="ARBA" id="ARBA00004173"/>
    </source>
</evidence>
<evidence type="ECO:0000256" key="9">
    <source>
        <dbReference type="ARBA" id="ARBA00054586"/>
    </source>
</evidence>
<dbReference type="GO" id="GO:0051087">
    <property type="term" value="F:protein-folding chaperone binding"/>
    <property type="evidence" value="ECO:0007669"/>
    <property type="project" value="InterPro"/>
</dbReference>
<keyword evidence="16" id="KW-1185">Reference proteome</keyword>
<evidence type="ECO:0000256" key="13">
    <source>
        <dbReference type="ARBA" id="ARBA00073563"/>
    </source>
</evidence>
<dbReference type="FunFam" id="1.10.287.110:FF:000042">
    <property type="entry name" value="Iron-sulfur cluster co-chaperone protein HscB, mitochondrial"/>
    <property type="match status" value="1"/>
</dbReference>
<comment type="similarity">
    <text evidence="4">Belongs to the HscB family.</text>
</comment>
<evidence type="ECO:0000256" key="2">
    <source>
        <dbReference type="ARBA" id="ARBA00004496"/>
    </source>
</evidence>
<name>A0A8T2KEC3_9PIPI</name>
<dbReference type="PANTHER" id="PTHR14021">
    <property type="entry name" value="IRON-SULFUR CLUSTER CO-CHAPERONE PROTEIN HSCB"/>
    <property type="match status" value="1"/>
</dbReference>
<evidence type="ECO:0000256" key="6">
    <source>
        <dbReference type="ARBA" id="ARBA00022723"/>
    </source>
</evidence>
<dbReference type="AlphaFoldDB" id="A0A8T2KEC3"/>
<evidence type="ECO:0000256" key="7">
    <source>
        <dbReference type="ARBA" id="ARBA00023128"/>
    </source>
</evidence>
<evidence type="ECO:0000256" key="5">
    <source>
        <dbReference type="ARBA" id="ARBA00022490"/>
    </source>
</evidence>
<dbReference type="SMART" id="SM00271">
    <property type="entry name" value="DnaJ"/>
    <property type="match status" value="1"/>
</dbReference>
<evidence type="ECO:0000259" key="14">
    <source>
        <dbReference type="PROSITE" id="PS50076"/>
    </source>
</evidence>
<comment type="subcellular location">
    <subcellularLocation>
        <location evidence="2">Cytoplasm</location>
    </subcellularLocation>
    <subcellularLocation>
        <location evidence="1">Mitochondrion</location>
    </subcellularLocation>
</comment>
<dbReference type="InterPro" id="IPR009073">
    <property type="entry name" value="HscB_oligo_C"/>
</dbReference>
<dbReference type="SUPFAM" id="SSF47144">
    <property type="entry name" value="HSC20 (HSCB), C-terminal oligomerisation domain"/>
    <property type="match status" value="1"/>
</dbReference>
<dbReference type="Gene3D" id="1.10.287.110">
    <property type="entry name" value="DnaJ domain"/>
    <property type="match status" value="1"/>
</dbReference>
<dbReference type="SUPFAM" id="SSF46565">
    <property type="entry name" value="Chaperone J-domain"/>
    <property type="match status" value="1"/>
</dbReference>
<organism evidence="15 16">
    <name type="scientific">Hymenochirus boettgeri</name>
    <name type="common">Congo dwarf clawed frog</name>
    <dbReference type="NCBI Taxonomy" id="247094"/>
    <lineage>
        <taxon>Eukaryota</taxon>
        <taxon>Metazoa</taxon>
        <taxon>Chordata</taxon>
        <taxon>Craniata</taxon>
        <taxon>Vertebrata</taxon>
        <taxon>Euteleostomi</taxon>
        <taxon>Amphibia</taxon>
        <taxon>Batrachia</taxon>
        <taxon>Anura</taxon>
        <taxon>Pipoidea</taxon>
        <taxon>Pipidae</taxon>
        <taxon>Pipinae</taxon>
        <taxon>Hymenochirus</taxon>
    </lineage>
</organism>
<dbReference type="EMBL" id="JAACNH010000001">
    <property type="protein sequence ID" value="KAG8455775.1"/>
    <property type="molecule type" value="Genomic_DNA"/>
</dbReference>
<evidence type="ECO:0000256" key="3">
    <source>
        <dbReference type="ARBA" id="ARBA00005151"/>
    </source>
</evidence>
<dbReference type="PROSITE" id="PS50076">
    <property type="entry name" value="DNAJ_2"/>
    <property type="match status" value="1"/>
</dbReference>
<evidence type="ECO:0000313" key="15">
    <source>
        <dbReference type="EMBL" id="KAG8455775.1"/>
    </source>
</evidence>
<dbReference type="InterPro" id="IPR036869">
    <property type="entry name" value="J_dom_sf"/>
</dbReference>
<dbReference type="Proteomes" id="UP000812440">
    <property type="component" value="Chromosome 1"/>
</dbReference>
<evidence type="ECO:0000256" key="8">
    <source>
        <dbReference type="ARBA" id="ARBA00023186"/>
    </source>
</evidence>
<keyword evidence="8" id="KW-0143">Chaperone</keyword>
<dbReference type="Pfam" id="PF00226">
    <property type="entry name" value="DnaJ"/>
    <property type="match status" value="1"/>
</dbReference>
<feature type="domain" description="J" evidence="14">
    <location>
        <begin position="103"/>
        <end position="175"/>
    </location>
</feature>
<dbReference type="FunFam" id="1.20.1280.20:FF:000002">
    <property type="entry name" value="HscB mitochondrial iron-sulfur cluster co-chaperone"/>
    <property type="match status" value="1"/>
</dbReference>
<dbReference type="NCBIfam" id="TIGR00714">
    <property type="entry name" value="hscB"/>
    <property type="match status" value="1"/>
</dbReference>
<evidence type="ECO:0000256" key="10">
    <source>
        <dbReference type="ARBA" id="ARBA00058496"/>
    </source>
</evidence>
<dbReference type="Gene3D" id="1.20.1280.20">
    <property type="entry name" value="HscB, C-terminal domain"/>
    <property type="match status" value="1"/>
</dbReference>
<sequence length="265" mass="30365">MEPMRVIATCYSRQWIRTAAQHLRSKTGTRAFCIRSNSPSPLCVIRGLSGLRSNSTVSSCWYSRTFSVSAKSRRCWSCHAEVSWSELFCPSCTTLQPPDESKDFFQILDCEKSFNVDTQELQRKYRNLQRLLHPDYFSQKSEHERSVSEKQSTLVNKAYNTLLSPLSRGIYLLSLCGITLKEGADDEVETQFLFEILELNEQLNDADTNAEIEEIGSFVQGQLISLTEDTREAFQQGDLQEAKILLAKMKYFSNIQDQVKKKMIP</sequence>
<keyword evidence="6" id="KW-0479">Metal-binding</keyword>
<reference evidence="15" key="1">
    <citation type="thesis" date="2020" institute="ProQuest LLC" country="789 East Eisenhower Parkway, Ann Arbor, MI, USA">
        <title>Comparative Genomics and Chromosome Evolution.</title>
        <authorList>
            <person name="Mudd A.B."/>
        </authorList>
    </citation>
    <scope>NUCLEOTIDE SEQUENCE</scope>
    <source>
        <strain evidence="15">Female2</strain>
        <tissue evidence="15">Blood</tissue>
    </source>
</reference>
<comment type="function">
    <text evidence="10">Acts as a co-chaperone in iron-sulfur cluster assembly in the cytoplasm. Also mediates complex formation between components of the cytosolic iron-sulfur biogenesis pathway and the CIA targeting complex composed of CIAO1, DIPK1B/FAM69B and MMS19 by binding directly to the scaffold protein ISCU and to CIAO1. This facilitates iron-sulfur cluster insertion into a number of cytoplasmic and nuclear proteins including POLD1, ELP3, DPYD and PPAT.</text>
</comment>
<dbReference type="OrthoDB" id="448954at2759"/>
<accession>A0A8T2KEC3</accession>
<comment type="function">
    <text evidence="9">Acts as a co-chaperone in iron-sulfur cluster assembly in mitochondria. Required for incorporation of iron-sulfur clusters into SDHB, the iron-sulfur protein subunit of succinate dehydrogenase that is involved in complex II of the mitochondrial electron transport chain. Recruited to SDHB by interaction with SDHAF1 which first binds SDHB and then recruits the iron-sulfur transfer complex formed by HSC20, HSPA9 and ISCU through direct binding to HSC20. Plays an essential role in hematopoiesis.</text>
</comment>
<dbReference type="GO" id="GO:0044571">
    <property type="term" value="P:[2Fe-2S] cluster assembly"/>
    <property type="evidence" value="ECO:0007669"/>
    <property type="project" value="InterPro"/>
</dbReference>
<comment type="subunit">
    <text evidence="12">Interacts with ISCU and HSPA9 to form an iron-sulfur transfer complex. Interacts with SDHAF1 (via the first LYR motif); the interaction recruits the iron-sulfur transfer complex composed of HSC20, HSPA9 and ISCU and mediates the incorporation of iron-sulfur clusters into SDHB which also interacts with HSC20. Interacts with the cytoplasmic form of ISCU and with CIA complex member CIAO1 (via LYR motif).</text>
</comment>
<dbReference type="GO" id="GO:0005739">
    <property type="term" value="C:mitochondrion"/>
    <property type="evidence" value="ECO:0007669"/>
    <property type="project" value="UniProtKB-SubCell"/>
</dbReference>
<dbReference type="GO" id="GO:0001671">
    <property type="term" value="F:ATPase activator activity"/>
    <property type="evidence" value="ECO:0007669"/>
    <property type="project" value="InterPro"/>
</dbReference>
<dbReference type="CDD" id="cd06257">
    <property type="entry name" value="DnaJ"/>
    <property type="match status" value="1"/>
</dbReference>
<dbReference type="InterPro" id="IPR001623">
    <property type="entry name" value="DnaJ_domain"/>
</dbReference>
<dbReference type="PANTHER" id="PTHR14021:SF15">
    <property type="entry name" value="IRON-SULFUR CLUSTER CO-CHAPERONE PROTEIN HSCB"/>
    <property type="match status" value="1"/>
</dbReference>
<dbReference type="GO" id="GO:0046872">
    <property type="term" value="F:metal ion binding"/>
    <property type="evidence" value="ECO:0007669"/>
    <property type="project" value="UniProtKB-KW"/>
</dbReference>
<evidence type="ECO:0000313" key="16">
    <source>
        <dbReference type="Proteomes" id="UP000812440"/>
    </source>
</evidence>
<evidence type="ECO:0000256" key="4">
    <source>
        <dbReference type="ARBA" id="ARBA00010476"/>
    </source>
</evidence>
<comment type="pathway">
    <text evidence="3">Cofactor biosynthesis; iron-sulfur cluster biosynthesis.</text>
</comment>
<dbReference type="GO" id="GO:0051259">
    <property type="term" value="P:protein complex oligomerization"/>
    <property type="evidence" value="ECO:0007669"/>
    <property type="project" value="InterPro"/>
</dbReference>
<evidence type="ECO:0000256" key="11">
    <source>
        <dbReference type="ARBA" id="ARBA00065241"/>
    </source>
</evidence>
<evidence type="ECO:0000256" key="12">
    <source>
        <dbReference type="ARBA" id="ARBA00065697"/>
    </source>
</evidence>
<dbReference type="Pfam" id="PF07743">
    <property type="entry name" value="HSCB_C"/>
    <property type="match status" value="1"/>
</dbReference>
<gene>
    <name evidence="15" type="ORF">GDO86_001824</name>
</gene>